<evidence type="ECO:0008006" key="5">
    <source>
        <dbReference type="Google" id="ProtNLM"/>
    </source>
</evidence>
<dbReference type="Pfam" id="PF16116">
    <property type="entry name" value="DUF4832"/>
    <property type="match status" value="1"/>
</dbReference>
<evidence type="ECO:0000259" key="1">
    <source>
        <dbReference type="Pfam" id="PF16116"/>
    </source>
</evidence>
<feature type="domain" description="DUF4832" evidence="1">
    <location>
        <begin position="186"/>
        <end position="389"/>
    </location>
</feature>
<proteinExistence type="predicted"/>
<feature type="domain" description="DUF4874" evidence="2">
    <location>
        <begin position="3"/>
        <end position="163"/>
    </location>
</feature>
<dbReference type="InterPro" id="IPR017853">
    <property type="entry name" value="GH"/>
</dbReference>
<name>A0A0A2WN36_THEFI</name>
<dbReference type="InterPro" id="IPR032379">
    <property type="entry name" value="DUF4874"/>
</dbReference>
<dbReference type="InterPro" id="IPR032267">
    <property type="entry name" value="DUF4832"/>
</dbReference>
<protein>
    <recommendedName>
        <fullName evidence="5">DUF4832 domain-containing protein</fullName>
    </recommendedName>
</protein>
<dbReference type="STRING" id="276.THFILI_02015"/>
<gene>
    <name evidence="3" type="ORF">THFILI_02015</name>
</gene>
<evidence type="ECO:0000313" key="4">
    <source>
        <dbReference type="Proteomes" id="UP000030364"/>
    </source>
</evidence>
<dbReference type="AlphaFoldDB" id="A0A0A2WN36"/>
<keyword evidence="4" id="KW-1185">Reference proteome</keyword>
<dbReference type="Proteomes" id="UP000030364">
    <property type="component" value="Unassembled WGS sequence"/>
</dbReference>
<dbReference type="EMBL" id="JPSL02000036">
    <property type="protein sequence ID" value="KGQ21213.2"/>
    <property type="molecule type" value="Genomic_DNA"/>
</dbReference>
<comment type="caution">
    <text evidence="3">The sequence shown here is derived from an EMBL/GenBank/DDBJ whole genome shotgun (WGS) entry which is preliminary data.</text>
</comment>
<evidence type="ECO:0000313" key="3">
    <source>
        <dbReference type="EMBL" id="KGQ21213.2"/>
    </source>
</evidence>
<dbReference type="Pfam" id="PF16173">
    <property type="entry name" value="DUF4874"/>
    <property type="match status" value="1"/>
</dbReference>
<accession>A0A0A2WN36</accession>
<reference evidence="3 4" key="1">
    <citation type="journal article" date="2015" name="Genome Announc.">
        <title>Draft Genome Sequence of the Thermophile Thermus filiformis ATCC 43280, Producer of Carotenoid-(Di)glucoside-Branched Fatty Acid (Di)esters and Source of Hyperthermostable Enzymes of Biotechnological Interest.</title>
        <authorList>
            <person name="Mandelli F."/>
            <person name="Oliveira Ramires B."/>
            <person name="Couger M.B."/>
            <person name="Paixao D.A."/>
            <person name="Camilo C.M."/>
            <person name="Polikarpov I."/>
            <person name="Prade R."/>
            <person name="Riano-Pachon D.M."/>
            <person name="Squina F.M."/>
        </authorList>
    </citation>
    <scope>NUCLEOTIDE SEQUENCE [LARGE SCALE GENOMIC DNA]</scope>
    <source>
        <strain evidence="3 4">ATCC 43280</strain>
    </source>
</reference>
<evidence type="ECO:0000259" key="2">
    <source>
        <dbReference type="Pfam" id="PF16173"/>
    </source>
</evidence>
<organism evidence="3 4">
    <name type="scientific">Thermus filiformis</name>
    <dbReference type="NCBI Taxonomy" id="276"/>
    <lineage>
        <taxon>Bacteria</taxon>
        <taxon>Thermotogati</taxon>
        <taxon>Deinococcota</taxon>
        <taxon>Deinococci</taxon>
        <taxon>Thermales</taxon>
        <taxon>Thermaceae</taxon>
        <taxon>Thermus</taxon>
    </lineage>
</organism>
<sequence length="411" mass="46915">MVNPERGFRYSLDDLIQQADPATLADFRARGTSLVYAYARLDPYREQDLPPEFLDGLRQALARVRAAGMKVILRFAYNLGPYPDPEPDASRERILAHIRQLTPTLRENADVIAWLHAGFIGAWGEWHSSTHGLDRDLEAKRAVLQALLEALPRDRSVLLRYPKDLRAFFPEPLTEERAFTGEDQARVGFHNDCFLSSDSDMGTYWPPETREEDQAYLAQTTRFVPVGGETCAPYPPLQACPVALEEMARLHFSELNLAYHPEVVEYWRREGCLEEIRKRLGYRLVLEEAELPQALVPGGALEVRVRLRNEGFAPPVNPRPLYLVLSGPQEVVFPLEQDPRRWYPGAHAFTARVPLPDGLPPGRYRLALWLPDPYPSLRDDPRYSLRFANQGVWDGARGWNVLGEVEVRERP</sequence>
<dbReference type="SUPFAM" id="SSF51445">
    <property type="entry name" value="(Trans)glycosidases"/>
    <property type="match status" value="1"/>
</dbReference>